<comment type="caution">
    <text evidence="1">The sequence shown here is derived from an EMBL/GenBank/DDBJ whole genome shotgun (WGS) entry which is preliminary data.</text>
</comment>
<evidence type="ECO:0000313" key="2">
    <source>
        <dbReference type="Proteomes" id="UP001497680"/>
    </source>
</evidence>
<keyword evidence="2" id="KW-1185">Reference proteome</keyword>
<dbReference type="Proteomes" id="UP001497680">
    <property type="component" value="Unassembled WGS sequence"/>
</dbReference>
<name>A0ACC0D972_9PEZI</name>
<accession>A0ACC0D972</accession>
<reference evidence="1 2" key="1">
    <citation type="journal article" date="2022" name="New Phytol.">
        <title>Ecological generalism drives hyperdiversity of secondary metabolite gene clusters in xylarialean endophytes.</title>
        <authorList>
            <person name="Franco M.E.E."/>
            <person name="Wisecaver J.H."/>
            <person name="Arnold A.E."/>
            <person name="Ju Y.M."/>
            <person name="Slot J.C."/>
            <person name="Ahrendt S."/>
            <person name="Moore L.P."/>
            <person name="Eastman K.E."/>
            <person name="Scott K."/>
            <person name="Konkel Z."/>
            <person name="Mondo S.J."/>
            <person name="Kuo A."/>
            <person name="Hayes R.D."/>
            <person name="Haridas S."/>
            <person name="Andreopoulos B."/>
            <person name="Riley R."/>
            <person name="LaButti K."/>
            <person name="Pangilinan J."/>
            <person name="Lipzen A."/>
            <person name="Amirebrahimi M."/>
            <person name="Yan J."/>
            <person name="Adam C."/>
            <person name="Keymanesh K."/>
            <person name="Ng V."/>
            <person name="Louie K."/>
            <person name="Northen T."/>
            <person name="Drula E."/>
            <person name="Henrissat B."/>
            <person name="Hsieh H.M."/>
            <person name="Youens-Clark K."/>
            <person name="Lutzoni F."/>
            <person name="Miadlikowska J."/>
            <person name="Eastwood D.C."/>
            <person name="Hamelin R.C."/>
            <person name="Grigoriev I.V."/>
            <person name="U'Ren J.M."/>
        </authorList>
    </citation>
    <scope>NUCLEOTIDE SEQUENCE [LARGE SCALE GENOMIC DNA]</scope>
    <source>
        <strain evidence="1 2">ER1909</strain>
    </source>
</reference>
<protein>
    <submittedName>
        <fullName evidence="1">Uncharacterized protein</fullName>
    </submittedName>
</protein>
<evidence type="ECO:0000313" key="1">
    <source>
        <dbReference type="EMBL" id="KAI6089082.1"/>
    </source>
</evidence>
<gene>
    <name evidence="1" type="ORF">F4821DRAFT_65392</name>
</gene>
<dbReference type="EMBL" id="MU394297">
    <property type="protein sequence ID" value="KAI6089082.1"/>
    <property type="molecule type" value="Genomic_DNA"/>
</dbReference>
<organism evidence="1 2">
    <name type="scientific">Hypoxylon rubiginosum</name>
    <dbReference type="NCBI Taxonomy" id="110542"/>
    <lineage>
        <taxon>Eukaryota</taxon>
        <taxon>Fungi</taxon>
        <taxon>Dikarya</taxon>
        <taxon>Ascomycota</taxon>
        <taxon>Pezizomycotina</taxon>
        <taxon>Sordariomycetes</taxon>
        <taxon>Xylariomycetidae</taxon>
        <taxon>Xylariales</taxon>
        <taxon>Hypoxylaceae</taxon>
        <taxon>Hypoxylon</taxon>
    </lineage>
</organism>
<proteinExistence type="predicted"/>
<sequence>MKASTVAAVLAPSAASAQWWKGAPSCAQSCLSTAWSSPTGTVTSGWPAQSEYCDANAGNSVGACISTACESASSSTAWSSYSQLSSSLCSQYAACTSAGSTGVRTVTYSGGPVTWAAPGGWGGGDSSSAKAFAGGPHNGNSGWASSAAANFSAAASDYRQYWSEWASAFQSSRTWTGGVATVTGCAFDGSPWFVGPGCGWNGLGGFDGWVGWGSGWSWGPTSTVTVTYTTTDTAGSTTTGTGLAAVALAVSGTLTTSTTLGAPSATESAESGAAPAAAAMMVGGRGAEGSIVTGMMGLALGAIVVIAGML</sequence>